<dbReference type="NCBIfam" id="TIGR00369">
    <property type="entry name" value="unchar_dom_1"/>
    <property type="match status" value="1"/>
</dbReference>
<dbReference type="Gene3D" id="3.10.129.10">
    <property type="entry name" value="Hotdog Thioesterase"/>
    <property type="match status" value="1"/>
</dbReference>
<dbReference type="InterPro" id="IPR006683">
    <property type="entry name" value="Thioestr_dom"/>
</dbReference>
<reference evidence="4 5" key="1">
    <citation type="submission" date="2021-01" db="EMBL/GenBank/DDBJ databases">
        <title>Genomic Encyclopedia of Type Strains, Phase IV (KMG-IV): sequencing the most valuable type-strain genomes for metagenomic binning, comparative biology and taxonomic classification.</title>
        <authorList>
            <person name="Goeker M."/>
        </authorList>
    </citation>
    <scope>NUCLEOTIDE SEQUENCE [LARGE SCALE GENOMIC DNA]</scope>
    <source>
        <strain evidence="4 5">DSM 25540</strain>
    </source>
</reference>
<organism evidence="4 5">
    <name type="scientific">Geomicrobium sediminis</name>
    <dbReference type="NCBI Taxonomy" id="1347788"/>
    <lineage>
        <taxon>Bacteria</taxon>
        <taxon>Bacillati</taxon>
        <taxon>Bacillota</taxon>
        <taxon>Bacilli</taxon>
        <taxon>Bacillales</taxon>
        <taxon>Geomicrobium</taxon>
    </lineage>
</organism>
<dbReference type="InterPro" id="IPR029069">
    <property type="entry name" value="HotDog_dom_sf"/>
</dbReference>
<dbReference type="CDD" id="cd03443">
    <property type="entry name" value="PaaI_thioesterase"/>
    <property type="match status" value="1"/>
</dbReference>
<dbReference type="PANTHER" id="PTHR21660">
    <property type="entry name" value="THIOESTERASE SUPERFAMILY MEMBER-RELATED"/>
    <property type="match status" value="1"/>
</dbReference>
<name>A0ABS2P8F3_9BACL</name>
<feature type="domain" description="Thioesterase" evidence="3">
    <location>
        <begin position="52"/>
        <end position="125"/>
    </location>
</feature>
<sequence>MKRFEIRDFLRVANGEIEPPPCDTMMNIRVTAASEGESTGTWTVNDSFINGNGVVMGGFLSSAADIMMAYAIASKLEDHQGFASINLDTTFHRPVTEGVVTVHARVDRLGKRVAYVIAELYQHDKKAATCQSSIFIT</sequence>
<proteinExistence type="inferred from homology"/>
<evidence type="ECO:0000313" key="5">
    <source>
        <dbReference type="Proteomes" id="UP000741863"/>
    </source>
</evidence>
<protein>
    <submittedName>
        <fullName evidence="4">Uncharacterized protein (TIGR00369 family)</fullName>
    </submittedName>
</protein>
<evidence type="ECO:0000259" key="3">
    <source>
        <dbReference type="Pfam" id="PF03061"/>
    </source>
</evidence>
<comment type="caution">
    <text evidence="4">The sequence shown here is derived from an EMBL/GenBank/DDBJ whole genome shotgun (WGS) entry which is preliminary data.</text>
</comment>
<accession>A0ABS2P8F3</accession>
<dbReference type="Pfam" id="PF03061">
    <property type="entry name" value="4HBT"/>
    <property type="match status" value="1"/>
</dbReference>
<dbReference type="Proteomes" id="UP000741863">
    <property type="component" value="Unassembled WGS sequence"/>
</dbReference>
<dbReference type="InterPro" id="IPR003736">
    <property type="entry name" value="PAAI_dom"/>
</dbReference>
<evidence type="ECO:0000256" key="1">
    <source>
        <dbReference type="ARBA" id="ARBA00008324"/>
    </source>
</evidence>
<dbReference type="InterPro" id="IPR039298">
    <property type="entry name" value="ACOT13"/>
</dbReference>
<dbReference type="RefSeq" id="WP_204695789.1">
    <property type="nucleotide sequence ID" value="NZ_JAFBEC010000002.1"/>
</dbReference>
<dbReference type="SUPFAM" id="SSF54637">
    <property type="entry name" value="Thioesterase/thiol ester dehydrase-isomerase"/>
    <property type="match status" value="1"/>
</dbReference>
<comment type="similarity">
    <text evidence="1">Belongs to the thioesterase PaaI family.</text>
</comment>
<gene>
    <name evidence="4" type="ORF">JOD17_000795</name>
</gene>
<dbReference type="EMBL" id="JAFBEC010000002">
    <property type="protein sequence ID" value="MBM7631703.1"/>
    <property type="molecule type" value="Genomic_DNA"/>
</dbReference>
<evidence type="ECO:0000313" key="4">
    <source>
        <dbReference type="EMBL" id="MBM7631703.1"/>
    </source>
</evidence>
<keyword evidence="2" id="KW-0378">Hydrolase</keyword>
<evidence type="ECO:0000256" key="2">
    <source>
        <dbReference type="ARBA" id="ARBA00022801"/>
    </source>
</evidence>
<dbReference type="PANTHER" id="PTHR21660:SF1">
    <property type="entry name" value="ACYL-COENZYME A THIOESTERASE 13"/>
    <property type="match status" value="1"/>
</dbReference>
<keyword evidence="5" id="KW-1185">Reference proteome</keyword>